<evidence type="ECO:0000313" key="2">
    <source>
        <dbReference type="Proteomes" id="UP000797356"/>
    </source>
</evidence>
<evidence type="ECO:0000313" key="1">
    <source>
        <dbReference type="EMBL" id="KAG1331786.1"/>
    </source>
</evidence>
<dbReference type="EMBL" id="CM017873">
    <property type="protein sequence ID" value="KAG1331786.1"/>
    <property type="molecule type" value="Genomic_DNA"/>
</dbReference>
<gene>
    <name evidence="1" type="ORF">COCNU_02G017540</name>
</gene>
<sequence>MKVEAVKAFHSSNKCLVAKIEFTIESYLEGMTDYRAKVQSIFLNLELSQLNAKDETIDIEEGACLGDAKVASAMAAEAIPQPPSFIVLVESNALVEEPAAPTDTQN</sequence>
<reference evidence="1" key="2">
    <citation type="submission" date="2019-07" db="EMBL/GenBank/DDBJ databases">
        <authorList>
            <person name="Yang Y."/>
            <person name="Bocs S."/>
            <person name="Baudouin L."/>
        </authorList>
    </citation>
    <scope>NUCLEOTIDE SEQUENCE</scope>
    <source>
        <tissue evidence="1">Spear leaf of Hainan Tall coconut</tissue>
    </source>
</reference>
<reference evidence="1" key="1">
    <citation type="journal article" date="2017" name="Gigascience">
        <title>The genome draft of coconut (Cocos nucifera).</title>
        <authorList>
            <person name="Xiao Y."/>
            <person name="Xu P."/>
            <person name="Fan H."/>
            <person name="Baudouin L."/>
            <person name="Xia W."/>
            <person name="Bocs S."/>
            <person name="Xu J."/>
            <person name="Li Q."/>
            <person name="Guo A."/>
            <person name="Zhou L."/>
            <person name="Li J."/>
            <person name="Wu Y."/>
            <person name="Ma Z."/>
            <person name="Armero A."/>
            <person name="Issali A.E."/>
            <person name="Liu N."/>
            <person name="Peng M."/>
            <person name="Yang Y."/>
        </authorList>
    </citation>
    <scope>NUCLEOTIDE SEQUENCE</scope>
    <source>
        <tissue evidence="1">Spear leaf of Hainan Tall coconut</tissue>
    </source>
</reference>
<proteinExistence type="predicted"/>
<keyword evidence="2" id="KW-1185">Reference proteome</keyword>
<protein>
    <submittedName>
        <fullName evidence="1">Uncharacterized protein</fullName>
    </submittedName>
</protein>
<comment type="caution">
    <text evidence="1">The sequence shown here is derived from an EMBL/GenBank/DDBJ whole genome shotgun (WGS) entry which is preliminary data.</text>
</comment>
<dbReference type="Proteomes" id="UP000797356">
    <property type="component" value="Chromosome 2"/>
</dbReference>
<organism evidence="1 2">
    <name type="scientific">Cocos nucifera</name>
    <name type="common">Coconut palm</name>
    <dbReference type="NCBI Taxonomy" id="13894"/>
    <lineage>
        <taxon>Eukaryota</taxon>
        <taxon>Viridiplantae</taxon>
        <taxon>Streptophyta</taxon>
        <taxon>Embryophyta</taxon>
        <taxon>Tracheophyta</taxon>
        <taxon>Spermatophyta</taxon>
        <taxon>Magnoliopsida</taxon>
        <taxon>Liliopsida</taxon>
        <taxon>Arecaceae</taxon>
        <taxon>Arecoideae</taxon>
        <taxon>Cocoseae</taxon>
        <taxon>Attaleinae</taxon>
        <taxon>Cocos</taxon>
    </lineage>
</organism>
<dbReference type="AlphaFoldDB" id="A0A8K0I0M3"/>
<name>A0A8K0I0M3_COCNU</name>
<accession>A0A8K0I0M3</accession>